<keyword evidence="1" id="KW-0472">Membrane</keyword>
<gene>
    <name evidence="2" type="ORF">DEH80_02170</name>
</gene>
<evidence type="ECO:0000313" key="2">
    <source>
        <dbReference type="EMBL" id="PWN57327.1"/>
    </source>
</evidence>
<dbReference type="AlphaFoldDB" id="A0A363UPJ4"/>
<feature type="transmembrane region" description="Helical" evidence="1">
    <location>
        <begin position="6"/>
        <end position="29"/>
    </location>
</feature>
<accession>A0A363UPJ4</accession>
<reference evidence="2 3" key="1">
    <citation type="submission" date="2018-05" db="EMBL/GenBank/DDBJ databases">
        <title>Abyssibacter profundi OUC007T gen. nov., sp. nov, a marine bacterium isolated from seawater of the Mariana Trench.</title>
        <authorList>
            <person name="Zhou S."/>
        </authorList>
    </citation>
    <scope>NUCLEOTIDE SEQUENCE [LARGE SCALE GENOMIC DNA]</scope>
    <source>
        <strain evidence="2 3">OUC007</strain>
    </source>
</reference>
<sequence>MPLITIVVTAVLTACVTVGLMALVHHWVLRPRLEQRMEALAEELEQRVRAGVMSGGEELLPKFRQQVTAGFRDALVATAKGEHVEESVRAMARSGADLLEEGLGALLGRRR</sequence>
<evidence type="ECO:0000256" key="1">
    <source>
        <dbReference type="SAM" id="Phobius"/>
    </source>
</evidence>
<organism evidence="2 3">
    <name type="scientific">Abyssibacter profundi</name>
    <dbReference type="NCBI Taxonomy" id="2182787"/>
    <lineage>
        <taxon>Bacteria</taxon>
        <taxon>Pseudomonadati</taxon>
        <taxon>Pseudomonadota</taxon>
        <taxon>Gammaproteobacteria</taxon>
        <taxon>Chromatiales</taxon>
        <taxon>Oceanococcaceae</taxon>
        <taxon>Abyssibacter</taxon>
    </lineage>
</organism>
<comment type="caution">
    <text evidence="2">The sequence shown here is derived from an EMBL/GenBank/DDBJ whole genome shotgun (WGS) entry which is preliminary data.</text>
</comment>
<proteinExistence type="predicted"/>
<keyword evidence="1" id="KW-1133">Transmembrane helix</keyword>
<dbReference type="RefSeq" id="WP_109718833.1">
    <property type="nucleotide sequence ID" value="NZ_QEQK01000002.1"/>
</dbReference>
<dbReference type="EMBL" id="QEQK01000002">
    <property type="protein sequence ID" value="PWN57327.1"/>
    <property type="molecule type" value="Genomic_DNA"/>
</dbReference>
<protein>
    <submittedName>
        <fullName evidence="2">Uncharacterized protein</fullName>
    </submittedName>
</protein>
<keyword evidence="3" id="KW-1185">Reference proteome</keyword>
<name>A0A363UPJ4_9GAMM</name>
<dbReference type="Proteomes" id="UP000251800">
    <property type="component" value="Unassembled WGS sequence"/>
</dbReference>
<evidence type="ECO:0000313" key="3">
    <source>
        <dbReference type="Proteomes" id="UP000251800"/>
    </source>
</evidence>
<keyword evidence="1" id="KW-0812">Transmembrane</keyword>